<comment type="catalytic activity">
    <reaction evidence="1">
        <text>ATP + protein L-histidine = ADP + protein N-phospho-L-histidine.</text>
        <dbReference type="EC" id="2.7.13.3"/>
    </reaction>
</comment>
<dbReference type="Gene3D" id="1.10.287.130">
    <property type="match status" value="1"/>
</dbReference>
<dbReference type="Pfam" id="PF14938">
    <property type="entry name" value="SNAP"/>
    <property type="match status" value="1"/>
</dbReference>
<keyword evidence="10" id="KW-0812">Transmembrane</keyword>
<dbReference type="EC" id="2.7.13.3" evidence="2"/>
<dbReference type="InterPro" id="IPR001789">
    <property type="entry name" value="Sig_transdc_resp-reg_receiver"/>
</dbReference>
<dbReference type="SMART" id="SM00028">
    <property type="entry name" value="TPR"/>
    <property type="match status" value="4"/>
</dbReference>
<dbReference type="PANTHER" id="PTHR43547">
    <property type="entry name" value="TWO-COMPONENT HISTIDINE KINASE"/>
    <property type="match status" value="1"/>
</dbReference>
<dbReference type="SUPFAM" id="SSF46689">
    <property type="entry name" value="Homeodomain-like"/>
    <property type="match status" value="1"/>
</dbReference>
<dbReference type="InterPro" id="IPR009057">
    <property type="entry name" value="Homeodomain-like_sf"/>
</dbReference>
<dbReference type="SMART" id="SM00388">
    <property type="entry name" value="HisKA"/>
    <property type="match status" value="1"/>
</dbReference>
<keyword evidence="9" id="KW-0802">TPR repeat</keyword>
<dbReference type="InterPro" id="IPR004358">
    <property type="entry name" value="Sig_transdc_His_kin-like_C"/>
</dbReference>
<evidence type="ECO:0000259" key="13">
    <source>
        <dbReference type="PROSITE" id="PS50110"/>
    </source>
</evidence>
<organism evidence="14 15">
    <name type="scientific">Reichenbachiella faecimaris</name>
    <dbReference type="NCBI Taxonomy" id="692418"/>
    <lineage>
        <taxon>Bacteria</taxon>
        <taxon>Pseudomonadati</taxon>
        <taxon>Bacteroidota</taxon>
        <taxon>Cytophagia</taxon>
        <taxon>Cytophagales</taxon>
        <taxon>Reichenbachiellaceae</taxon>
        <taxon>Reichenbachiella</taxon>
    </lineage>
</organism>
<dbReference type="InterPro" id="IPR005467">
    <property type="entry name" value="His_kinase_dom"/>
</dbReference>
<feature type="modified residue" description="4-aspartylphosphate" evidence="8">
    <location>
        <position position="758"/>
    </location>
</feature>
<feature type="domain" description="HTH araC/xylS-type" evidence="11">
    <location>
        <begin position="856"/>
        <end position="954"/>
    </location>
</feature>
<dbReference type="PANTHER" id="PTHR43547:SF2">
    <property type="entry name" value="HYBRID SIGNAL TRANSDUCTION HISTIDINE KINASE C"/>
    <property type="match status" value="1"/>
</dbReference>
<dbReference type="Gene3D" id="1.10.10.60">
    <property type="entry name" value="Homeodomain-like"/>
    <property type="match status" value="1"/>
</dbReference>
<dbReference type="FunFam" id="3.30.565.10:FF:000006">
    <property type="entry name" value="Sensor histidine kinase WalK"/>
    <property type="match status" value="1"/>
</dbReference>
<keyword evidence="10" id="KW-1133">Transmembrane helix</keyword>
<dbReference type="InterPro" id="IPR018060">
    <property type="entry name" value="HTH_AraC"/>
</dbReference>
<dbReference type="SUPFAM" id="SSF47384">
    <property type="entry name" value="Homodimeric domain of signal transducing histidine kinase"/>
    <property type="match status" value="1"/>
</dbReference>
<sequence length="954" mass="110960">MIKNIIYQPIFLVYTYLVLSHNVVAQETNNTSYEKFTKTFDSLVNYKEFDMAYNLLSDESESIILGGEKFSTLYYELLYNRVKSEYLSGNYLESISLAREFIFRYPKKDSLLGYTYSYLGNAYYQFDDYDIALDCYFKAKKIYDSEKRYSEVSKVLSSVGLIYNNLEDYDEALKYYVQANELLKKNNVQAESHNYTQIARLYTRNENYAMAQLYLDSALKLALTQNKLKDQYYAQRSLGYNFFIQEKYSEAYFNYQKAYDGYLSINSIDHSLDCSLKLAYIHYNLKEYSEVYRLCESQIPIAYNIGDLNAAVFFSRLMYKALIKDEKYKEAIFVQENFKQIEDSIERIQNNSYKYKIQMRLETEKRANENELLKQQKIADQETIRAQNILLYSVGLGLFLVVVIALIIYRTYLINKRLSFKIQQQSDRLKQLDEAKSRFFANISHDLRTPLTLIMGGIEQVLKSEDLLLTEKAERQLKTGLLNGERIIHLTNEINELIKLEDGKLAINKKYVDIDKMLNLFVKMFNSMAELKGVHLSYSKSIFEGDSYVHIDPSQFEKVLFNLITNALKHTKKDDSVTVALNKDGDQLLISVIDSGEGIPEQNLPYIFERYYQAPDTTFKTQEGFGIGLALVKEIINKHDANIQVKSKLGQGSEFIITIQQESVPSENLTQLYALTYSDQTRVLFRELDEPLGNDNPIVNVNKRSSDKATLLIVEDHPEVREFIQNIVEKKYNVLTAPNGQKALKVLDKEEVDLIITDLMMPWFDGFELLEKLKESDKLRKIPALVLSARTSEEDKTKVLSQGVNDFLCKPFNPEELLKRIENLLNRKEIWNNNNEGALFINNQQTLDEIEQSLLKKVEHLILEKIDDPNLSVNYLADQIAVSERKFYRMIKKMTDSTPFEFIKEVRMQYALQILKEKNVSSASEVAKAIGMNNVSHFNTQFKKRFGKTPIEFK</sequence>
<dbReference type="PROSITE" id="PS50005">
    <property type="entry name" value="TPR"/>
    <property type="match status" value="2"/>
</dbReference>
<evidence type="ECO:0000256" key="2">
    <source>
        <dbReference type="ARBA" id="ARBA00012438"/>
    </source>
</evidence>
<dbReference type="CDD" id="cd17574">
    <property type="entry name" value="REC_OmpR"/>
    <property type="match status" value="1"/>
</dbReference>
<dbReference type="PROSITE" id="PS01124">
    <property type="entry name" value="HTH_ARAC_FAMILY_2"/>
    <property type="match status" value="1"/>
</dbReference>
<dbReference type="SUPFAM" id="SSF52172">
    <property type="entry name" value="CheY-like"/>
    <property type="match status" value="1"/>
</dbReference>
<dbReference type="InterPro" id="IPR011006">
    <property type="entry name" value="CheY-like_superfamily"/>
</dbReference>
<evidence type="ECO:0000256" key="8">
    <source>
        <dbReference type="PROSITE-ProRule" id="PRU00169"/>
    </source>
</evidence>
<dbReference type="SUPFAM" id="SSF48452">
    <property type="entry name" value="TPR-like"/>
    <property type="match status" value="2"/>
</dbReference>
<dbReference type="Gene3D" id="1.25.40.10">
    <property type="entry name" value="Tetratricopeptide repeat domain"/>
    <property type="match status" value="1"/>
</dbReference>
<feature type="domain" description="Response regulatory" evidence="13">
    <location>
        <begin position="710"/>
        <end position="825"/>
    </location>
</feature>
<feature type="repeat" description="TPR" evidence="9">
    <location>
        <begin position="153"/>
        <end position="186"/>
    </location>
</feature>
<proteinExistence type="predicted"/>
<gene>
    <name evidence="14" type="ORF">SAMN04488029_0240</name>
</gene>
<dbReference type="SMART" id="SM00448">
    <property type="entry name" value="REC"/>
    <property type="match status" value="1"/>
</dbReference>
<evidence type="ECO:0000256" key="5">
    <source>
        <dbReference type="ARBA" id="ARBA00022777"/>
    </source>
</evidence>
<protein>
    <recommendedName>
        <fullName evidence="2">histidine kinase</fullName>
        <ecNumber evidence="2">2.7.13.3</ecNumber>
    </recommendedName>
</protein>
<keyword evidence="15" id="KW-1185">Reference proteome</keyword>
<evidence type="ECO:0000256" key="4">
    <source>
        <dbReference type="ARBA" id="ARBA00022679"/>
    </source>
</evidence>
<dbReference type="InterPro" id="IPR003594">
    <property type="entry name" value="HATPase_dom"/>
</dbReference>
<dbReference type="SUPFAM" id="SSF55874">
    <property type="entry name" value="ATPase domain of HSP90 chaperone/DNA topoisomerase II/histidine kinase"/>
    <property type="match status" value="1"/>
</dbReference>
<dbReference type="Pfam" id="PF00512">
    <property type="entry name" value="HisKA"/>
    <property type="match status" value="1"/>
</dbReference>
<evidence type="ECO:0000256" key="10">
    <source>
        <dbReference type="SAM" id="Phobius"/>
    </source>
</evidence>
<dbReference type="STRING" id="692418.SAMN04488029_0240"/>
<keyword evidence="4" id="KW-0808">Transferase</keyword>
<dbReference type="Pfam" id="PF00072">
    <property type="entry name" value="Response_reg"/>
    <property type="match status" value="1"/>
</dbReference>
<evidence type="ECO:0000259" key="12">
    <source>
        <dbReference type="PROSITE" id="PS50109"/>
    </source>
</evidence>
<keyword evidence="5" id="KW-0418">Kinase</keyword>
<feature type="repeat" description="TPR" evidence="9">
    <location>
        <begin position="113"/>
        <end position="146"/>
    </location>
</feature>
<evidence type="ECO:0000256" key="6">
    <source>
        <dbReference type="ARBA" id="ARBA00023015"/>
    </source>
</evidence>
<dbReference type="InterPro" id="IPR003661">
    <property type="entry name" value="HisK_dim/P_dom"/>
</dbReference>
<accession>A0A1W2G626</accession>
<evidence type="ECO:0000256" key="3">
    <source>
        <dbReference type="ARBA" id="ARBA00022553"/>
    </source>
</evidence>
<dbReference type="PROSITE" id="PS50109">
    <property type="entry name" value="HIS_KIN"/>
    <property type="match status" value="1"/>
</dbReference>
<evidence type="ECO:0000256" key="9">
    <source>
        <dbReference type="PROSITE-ProRule" id="PRU00339"/>
    </source>
</evidence>
<feature type="domain" description="Histidine kinase" evidence="12">
    <location>
        <begin position="442"/>
        <end position="663"/>
    </location>
</feature>
<name>A0A1W2G626_REIFA</name>
<evidence type="ECO:0000259" key="11">
    <source>
        <dbReference type="PROSITE" id="PS01124"/>
    </source>
</evidence>
<dbReference type="SMART" id="SM00342">
    <property type="entry name" value="HTH_ARAC"/>
    <property type="match status" value="1"/>
</dbReference>
<evidence type="ECO:0000256" key="1">
    <source>
        <dbReference type="ARBA" id="ARBA00000085"/>
    </source>
</evidence>
<dbReference type="Pfam" id="PF02518">
    <property type="entry name" value="HATPase_c"/>
    <property type="match status" value="1"/>
</dbReference>
<dbReference type="AlphaFoldDB" id="A0A1W2G626"/>
<dbReference type="GO" id="GO:0043565">
    <property type="term" value="F:sequence-specific DNA binding"/>
    <property type="evidence" value="ECO:0007669"/>
    <property type="project" value="InterPro"/>
</dbReference>
<dbReference type="Gene3D" id="3.40.50.2300">
    <property type="match status" value="1"/>
</dbReference>
<feature type="transmembrane region" description="Helical" evidence="10">
    <location>
        <begin position="389"/>
        <end position="409"/>
    </location>
</feature>
<dbReference type="Proteomes" id="UP000192472">
    <property type="component" value="Unassembled WGS sequence"/>
</dbReference>
<dbReference type="InterPro" id="IPR011990">
    <property type="entry name" value="TPR-like_helical_dom_sf"/>
</dbReference>
<dbReference type="GO" id="GO:0000155">
    <property type="term" value="F:phosphorelay sensor kinase activity"/>
    <property type="evidence" value="ECO:0007669"/>
    <property type="project" value="InterPro"/>
</dbReference>
<dbReference type="InterPro" id="IPR036097">
    <property type="entry name" value="HisK_dim/P_sf"/>
</dbReference>
<evidence type="ECO:0000313" key="15">
    <source>
        <dbReference type="Proteomes" id="UP000192472"/>
    </source>
</evidence>
<dbReference type="PROSITE" id="PS50110">
    <property type="entry name" value="RESPONSE_REGULATORY"/>
    <property type="match status" value="1"/>
</dbReference>
<dbReference type="GO" id="GO:0003700">
    <property type="term" value="F:DNA-binding transcription factor activity"/>
    <property type="evidence" value="ECO:0007669"/>
    <property type="project" value="InterPro"/>
</dbReference>
<dbReference type="Gene3D" id="3.30.565.10">
    <property type="entry name" value="Histidine kinase-like ATPase, C-terminal domain"/>
    <property type="match status" value="1"/>
</dbReference>
<keyword evidence="10" id="KW-0472">Membrane</keyword>
<dbReference type="SMART" id="SM00387">
    <property type="entry name" value="HATPase_c"/>
    <property type="match status" value="1"/>
</dbReference>
<dbReference type="CDD" id="cd00082">
    <property type="entry name" value="HisKA"/>
    <property type="match status" value="1"/>
</dbReference>
<evidence type="ECO:0000313" key="14">
    <source>
        <dbReference type="EMBL" id="SMD31902.1"/>
    </source>
</evidence>
<keyword evidence="6" id="KW-0805">Transcription regulation</keyword>
<dbReference type="InterPro" id="IPR019734">
    <property type="entry name" value="TPR_rpt"/>
</dbReference>
<dbReference type="PRINTS" id="PR00344">
    <property type="entry name" value="BCTRLSENSOR"/>
</dbReference>
<dbReference type="Pfam" id="PF12833">
    <property type="entry name" value="HTH_18"/>
    <property type="match status" value="1"/>
</dbReference>
<dbReference type="CDD" id="cd00075">
    <property type="entry name" value="HATPase"/>
    <property type="match status" value="1"/>
</dbReference>
<keyword evidence="7" id="KW-0804">Transcription</keyword>
<keyword evidence="3 8" id="KW-0597">Phosphoprotein</keyword>
<reference evidence="14 15" key="1">
    <citation type="submission" date="2017-04" db="EMBL/GenBank/DDBJ databases">
        <authorList>
            <person name="Afonso C.L."/>
            <person name="Miller P.J."/>
            <person name="Scott M.A."/>
            <person name="Spackman E."/>
            <person name="Goraichik I."/>
            <person name="Dimitrov K.M."/>
            <person name="Suarez D.L."/>
            <person name="Swayne D.E."/>
        </authorList>
    </citation>
    <scope>NUCLEOTIDE SEQUENCE [LARGE SCALE GENOMIC DNA]</scope>
    <source>
        <strain evidence="14 15">DSM 26133</strain>
    </source>
</reference>
<evidence type="ECO:0000256" key="7">
    <source>
        <dbReference type="ARBA" id="ARBA00023163"/>
    </source>
</evidence>
<dbReference type="InterPro" id="IPR036890">
    <property type="entry name" value="HATPase_C_sf"/>
</dbReference>
<dbReference type="EMBL" id="FWYF01000001">
    <property type="protein sequence ID" value="SMD31902.1"/>
    <property type="molecule type" value="Genomic_DNA"/>
</dbReference>